<reference evidence="1 2" key="1">
    <citation type="submission" date="2014-09" db="EMBL/GenBank/DDBJ databases">
        <authorList>
            <person name="Magalhaes I.L.F."/>
            <person name="Oliveira U."/>
            <person name="Santos F.R."/>
            <person name="Vidigal T.H.D.A."/>
            <person name="Brescovit A.D."/>
            <person name="Santos A.J."/>
        </authorList>
    </citation>
    <scope>NUCLEOTIDE SEQUENCE [LARGE SCALE GENOMIC DNA]</scope>
</reference>
<protein>
    <submittedName>
        <fullName evidence="1">Uncharacterized protein</fullName>
    </submittedName>
</protein>
<dbReference type="AlphaFoldDB" id="A0A0P1BS59"/>
<dbReference type="EMBL" id="CCYA01000276">
    <property type="protein sequence ID" value="CEH18774.1"/>
    <property type="molecule type" value="Genomic_DNA"/>
</dbReference>
<evidence type="ECO:0000313" key="2">
    <source>
        <dbReference type="Proteomes" id="UP000054845"/>
    </source>
</evidence>
<evidence type="ECO:0000313" key="1">
    <source>
        <dbReference type="EMBL" id="CEH18774.1"/>
    </source>
</evidence>
<sequence>MSPRHGSRLPVRSALISFNLSSYELVQTIRIVFRSVICSFNANISLLIDIAPRFPDPLCILVSALY</sequence>
<organism evidence="1 2">
    <name type="scientific">Ceraceosorus bombacis</name>
    <dbReference type="NCBI Taxonomy" id="401625"/>
    <lineage>
        <taxon>Eukaryota</taxon>
        <taxon>Fungi</taxon>
        <taxon>Dikarya</taxon>
        <taxon>Basidiomycota</taxon>
        <taxon>Ustilaginomycotina</taxon>
        <taxon>Exobasidiomycetes</taxon>
        <taxon>Ceraceosorales</taxon>
        <taxon>Ceraceosoraceae</taxon>
        <taxon>Ceraceosorus</taxon>
    </lineage>
</organism>
<name>A0A0P1BS59_9BASI</name>
<proteinExistence type="predicted"/>
<dbReference type="Proteomes" id="UP000054845">
    <property type="component" value="Unassembled WGS sequence"/>
</dbReference>
<accession>A0A0P1BS59</accession>
<keyword evidence="2" id="KW-1185">Reference proteome</keyword>